<feature type="region of interest" description="Disordered" evidence="7">
    <location>
        <begin position="223"/>
        <end position="259"/>
    </location>
</feature>
<keyword evidence="3" id="KW-0479">Metal-binding</keyword>
<evidence type="ECO:0000256" key="3">
    <source>
        <dbReference type="ARBA" id="ARBA00022723"/>
    </source>
</evidence>
<evidence type="ECO:0000256" key="1">
    <source>
        <dbReference type="ARBA" id="ARBA00006009"/>
    </source>
</evidence>
<feature type="region of interest" description="Disordered" evidence="7">
    <location>
        <begin position="42"/>
        <end position="152"/>
    </location>
</feature>
<evidence type="ECO:0000313" key="9">
    <source>
        <dbReference type="EMBL" id="CAF1455075.1"/>
    </source>
</evidence>
<feature type="compositionally biased region" description="Polar residues" evidence="7">
    <location>
        <begin position="430"/>
        <end position="439"/>
    </location>
</feature>
<proteinExistence type="inferred from homology"/>
<accession>A0A815PVY2</accession>
<evidence type="ECO:0000256" key="2">
    <source>
        <dbReference type="ARBA" id="ARBA00016814"/>
    </source>
</evidence>
<dbReference type="InterPro" id="IPR001965">
    <property type="entry name" value="Znf_PHD"/>
</dbReference>
<dbReference type="InterPro" id="IPR019786">
    <property type="entry name" value="Zinc_finger_PHD-type_CS"/>
</dbReference>
<dbReference type="Pfam" id="PF00628">
    <property type="entry name" value="PHD"/>
    <property type="match status" value="1"/>
</dbReference>
<dbReference type="PROSITE" id="PS01359">
    <property type="entry name" value="ZF_PHD_1"/>
    <property type="match status" value="1"/>
</dbReference>
<dbReference type="InterPro" id="IPR011011">
    <property type="entry name" value="Znf_FYVE_PHD"/>
</dbReference>
<dbReference type="Proteomes" id="UP000663828">
    <property type="component" value="Unassembled WGS sequence"/>
</dbReference>
<dbReference type="AlphaFoldDB" id="A0A815PVY2"/>
<feature type="compositionally biased region" description="Low complexity" evidence="7">
    <location>
        <begin position="444"/>
        <end position="482"/>
    </location>
</feature>
<reference evidence="9" key="1">
    <citation type="submission" date="2021-02" db="EMBL/GenBank/DDBJ databases">
        <authorList>
            <person name="Nowell W R."/>
        </authorList>
    </citation>
    <scope>NUCLEOTIDE SEQUENCE</scope>
</reference>
<feature type="compositionally biased region" description="Low complexity" evidence="7">
    <location>
        <begin position="363"/>
        <end position="405"/>
    </location>
</feature>
<keyword evidence="5" id="KW-0862">Zinc</keyword>
<feature type="compositionally biased region" description="Low complexity" evidence="7">
    <location>
        <begin position="140"/>
        <end position="149"/>
    </location>
</feature>
<gene>
    <name evidence="9" type="ORF">XAT740_LOCUS37105</name>
</gene>
<dbReference type="InterPro" id="IPR013083">
    <property type="entry name" value="Znf_RING/FYVE/PHD"/>
</dbReference>
<feature type="compositionally biased region" description="Low complexity" evidence="7">
    <location>
        <begin position="274"/>
        <end position="305"/>
    </location>
</feature>
<protein>
    <recommendedName>
        <fullName evidence="2">Integrator complex subunit 12</fullName>
    </recommendedName>
</protein>
<dbReference type="GO" id="GO:0008270">
    <property type="term" value="F:zinc ion binding"/>
    <property type="evidence" value="ECO:0007669"/>
    <property type="project" value="UniProtKB-KW"/>
</dbReference>
<dbReference type="PROSITE" id="PS50016">
    <property type="entry name" value="ZF_PHD_2"/>
    <property type="match status" value="1"/>
</dbReference>
<organism evidence="9 10">
    <name type="scientific">Adineta ricciae</name>
    <name type="common">Rotifer</name>
    <dbReference type="NCBI Taxonomy" id="249248"/>
    <lineage>
        <taxon>Eukaryota</taxon>
        <taxon>Metazoa</taxon>
        <taxon>Spiralia</taxon>
        <taxon>Gnathifera</taxon>
        <taxon>Rotifera</taxon>
        <taxon>Eurotatoria</taxon>
        <taxon>Bdelloidea</taxon>
        <taxon>Adinetida</taxon>
        <taxon>Adinetidae</taxon>
        <taxon>Adineta</taxon>
    </lineage>
</organism>
<dbReference type="Gene3D" id="3.30.40.10">
    <property type="entry name" value="Zinc/RING finger domain, C3HC4 (zinc finger)"/>
    <property type="match status" value="1"/>
</dbReference>
<evidence type="ECO:0000313" key="10">
    <source>
        <dbReference type="Proteomes" id="UP000663828"/>
    </source>
</evidence>
<comment type="caution">
    <text evidence="9">The sequence shown here is derived from an EMBL/GenBank/DDBJ whole genome shotgun (WGS) entry which is preliminary data.</text>
</comment>
<feature type="region of interest" description="Disordered" evidence="7">
    <location>
        <begin position="274"/>
        <end position="312"/>
    </location>
</feature>
<keyword evidence="10" id="KW-1185">Reference proteome</keyword>
<dbReference type="InterPro" id="IPR019787">
    <property type="entry name" value="Znf_PHD-finger"/>
</dbReference>
<name>A0A815PVY2_ADIRI</name>
<dbReference type="SMART" id="SM00249">
    <property type="entry name" value="PHD"/>
    <property type="match status" value="1"/>
</dbReference>
<dbReference type="CDD" id="cd15501">
    <property type="entry name" value="PHD_Int12"/>
    <property type="match status" value="1"/>
</dbReference>
<dbReference type="EMBL" id="CAJNOR010003867">
    <property type="protein sequence ID" value="CAF1455075.1"/>
    <property type="molecule type" value="Genomic_DNA"/>
</dbReference>
<evidence type="ECO:0000256" key="4">
    <source>
        <dbReference type="ARBA" id="ARBA00022771"/>
    </source>
</evidence>
<evidence type="ECO:0000256" key="6">
    <source>
        <dbReference type="PROSITE-ProRule" id="PRU00146"/>
    </source>
</evidence>
<evidence type="ECO:0000259" key="8">
    <source>
        <dbReference type="PROSITE" id="PS50016"/>
    </source>
</evidence>
<dbReference type="InterPro" id="IPR039054">
    <property type="entry name" value="Int12_PHD"/>
</dbReference>
<evidence type="ECO:0000256" key="7">
    <source>
        <dbReference type="SAM" id="MobiDB-lite"/>
    </source>
</evidence>
<feature type="compositionally biased region" description="Low complexity" evidence="7">
    <location>
        <begin position="413"/>
        <end position="428"/>
    </location>
</feature>
<dbReference type="SUPFAM" id="SSF57903">
    <property type="entry name" value="FYVE/PHD zinc finger"/>
    <property type="match status" value="1"/>
</dbReference>
<feature type="domain" description="PHD-type" evidence="8">
    <location>
        <begin position="162"/>
        <end position="218"/>
    </location>
</feature>
<feature type="region of interest" description="Disordered" evidence="7">
    <location>
        <begin position="346"/>
        <end position="491"/>
    </location>
</feature>
<evidence type="ECO:0000256" key="5">
    <source>
        <dbReference type="ARBA" id="ARBA00022833"/>
    </source>
</evidence>
<comment type="similarity">
    <text evidence="1">Belongs to the Integrator subunit 12 family.</text>
</comment>
<keyword evidence="4 6" id="KW-0863">Zinc-finger</keyword>
<feature type="compositionally biased region" description="Basic and acidic residues" evidence="7">
    <location>
        <begin position="110"/>
        <end position="123"/>
    </location>
</feature>
<sequence length="510" mass="54901">MDLQPLRQLDYLQRTLSIFLASPSDMTEQFELLIDELIKENKQGVKSPKHSPEQISSDSKSEVLPASNSPQPLPKKRSAPLSANSKPPPTKRLKSVTTKDDDESLKKKKSQPEEKVITSAKDDDIYDDENSSDESKSKPSESQSNPSTSATRDMDEFAIELGLVCNKCMVLTEEKDNRLVECHECQAKYHQKCHKPPVSTADISDPRCLWYCSKCRKMINKRQQSQTSIKETKTNSNPSASNTKSKPVEPTLSTGKKGLSTSIADVTSSFFSFKPKSSESITSDNSTSNHSTASNSTSSVTNGTTPKNANGWASLATGFKEKKSTPESSTSPSSASAILADLNALTSSTNSNNIKRSPPSPKPTSATSSNPLLKQSSNGGSTSTLTSNNTTSSIKPTNSSLKPSVPSSPPVLKPQLSSSKSTQKLLPTNKPLQRISSPTPIGRPTSLLKSPPSTTPPGLNRLNSSGSNSSGSNSPSSTNANAKRATGLDYEKRLKLMKKRAAEKSLTKKF</sequence>